<dbReference type="InterPro" id="IPR029016">
    <property type="entry name" value="GAF-like_dom_sf"/>
</dbReference>
<proteinExistence type="predicted"/>
<dbReference type="Gene3D" id="3.30.70.270">
    <property type="match status" value="1"/>
</dbReference>
<dbReference type="InterPro" id="IPR035919">
    <property type="entry name" value="EAL_sf"/>
</dbReference>
<dbReference type="GO" id="GO:0016301">
    <property type="term" value="F:kinase activity"/>
    <property type="evidence" value="ECO:0007669"/>
    <property type="project" value="UniProtKB-KW"/>
</dbReference>
<dbReference type="InterPro" id="IPR001633">
    <property type="entry name" value="EAL_dom"/>
</dbReference>
<keyword evidence="3" id="KW-0597">Phosphoprotein</keyword>
<keyword evidence="8" id="KW-1185">Reference proteome</keyword>
<evidence type="ECO:0000259" key="6">
    <source>
        <dbReference type="PROSITE" id="PS50887"/>
    </source>
</evidence>
<dbReference type="AlphaFoldDB" id="A0A4Q7E8E2"/>
<evidence type="ECO:0000256" key="1">
    <source>
        <dbReference type="ARBA" id="ARBA00022679"/>
    </source>
</evidence>
<keyword evidence="1" id="KW-0808">Transferase</keyword>
<feature type="domain" description="GGDEF" evidence="6">
    <location>
        <begin position="386"/>
        <end position="519"/>
    </location>
</feature>
<accession>A0A4Q7E8E2</accession>
<gene>
    <name evidence="7" type="ORF">DYY88_08270</name>
</gene>
<sequence length="791" mass="89276">MANRFLSIQGATTDLSDSNQPIATPSSLRLMIVEDVQEDVELIELALNTAGIDCAIQVADSLQKCESLLQNEEFDAVLADYRLPGLHAPDVFQAVQAQKPFLPFILVTGSLGEEAAVECIKTGMTDYVLKDRLYRLPTVLGRALAEAQLKQQQRRALRQIEQQAWRESILNQIFQAIRETLISEEVLQTTVDQLQAALGVDRCIVAQPTLDGEQVIVEYVSLSSPELPSFQGLACQLCRHFAPQLKAGQQLMLTVEDTALSLIEADFLQEYGLQSALLTPLNYQQEYLGALTLHQIDSPRQWSWAERSLVQAVAEQCAIAIYQIKLYAQAQNELEQRRRIEDQLRHDAFHDGLTGLPNRALFLDRLNHARQIAHRDQTETAPHELGDFAVLFLDLDDFRIVNDSLGHDAGDFLLQVVATRLDQCLRVGDTLARTSGDEFAILLEDINSIDDVLVVVESIQAILQQPITLESQEIFISSCIGIVIDAPNYDDASQLLRDADTAMYQAKNKGRNSYQIFNWTMHTEVKQRLQLENDLRRALNKDEFVLFYQPIYRLSPQQKHRLCGFEALIRWHDPELGMRSPDSFIPIAEQTGLILPMGEWVIWQACRQWQQWIQRWPQLQQGGNISVNLSPMQFVQPDLPGQIDRIVSHTGINFRQLRIEITESALMQNETAALETLKQLKAKNIQVAMDDFGTGYSSLSYLLRFPKDVLKIDKSFISTLEQSSDSQAIVKTIMALGKNMELDIVAEGIETAAQVQFLLEQGCALGQGYWFSEPLTEVQAEQILEQHFATS</sequence>
<dbReference type="OrthoDB" id="442691at2"/>
<dbReference type="PANTHER" id="PTHR44757:SF2">
    <property type="entry name" value="BIOFILM ARCHITECTURE MAINTENANCE PROTEIN MBAA"/>
    <property type="match status" value="1"/>
</dbReference>
<evidence type="ECO:0000313" key="8">
    <source>
        <dbReference type="Proteomes" id="UP000292459"/>
    </source>
</evidence>
<dbReference type="InterPro" id="IPR011006">
    <property type="entry name" value="CheY-like_superfamily"/>
</dbReference>
<dbReference type="InterPro" id="IPR029787">
    <property type="entry name" value="Nucleotide_cyclase"/>
</dbReference>
<dbReference type="SUPFAM" id="SSF141868">
    <property type="entry name" value="EAL domain-like"/>
    <property type="match status" value="1"/>
</dbReference>
<dbReference type="Proteomes" id="UP000292459">
    <property type="component" value="Unassembled WGS sequence"/>
</dbReference>
<evidence type="ECO:0000259" key="4">
    <source>
        <dbReference type="PROSITE" id="PS50110"/>
    </source>
</evidence>
<feature type="modified residue" description="4-aspartylphosphate" evidence="3">
    <location>
        <position position="80"/>
    </location>
</feature>
<organism evidence="7 8">
    <name type="scientific">Leptolyngbya iicbica LK</name>
    <dbReference type="NCBI Taxonomy" id="2294035"/>
    <lineage>
        <taxon>Bacteria</taxon>
        <taxon>Bacillati</taxon>
        <taxon>Cyanobacteriota</taxon>
        <taxon>Cyanophyceae</taxon>
        <taxon>Leptolyngbyales</taxon>
        <taxon>Leptolyngbyaceae</taxon>
        <taxon>Leptolyngbya group</taxon>
        <taxon>Leptolyngbya</taxon>
        <taxon>Leptolyngbya iicbica</taxon>
    </lineage>
</organism>
<feature type="domain" description="Response regulatory" evidence="4">
    <location>
        <begin position="29"/>
        <end position="145"/>
    </location>
</feature>
<dbReference type="Pfam" id="PF00072">
    <property type="entry name" value="Response_reg"/>
    <property type="match status" value="1"/>
</dbReference>
<dbReference type="SUPFAM" id="SSF55073">
    <property type="entry name" value="Nucleotide cyclase"/>
    <property type="match status" value="1"/>
</dbReference>
<dbReference type="InterPro" id="IPR000160">
    <property type="entry name" value="GGDEF_dom"/>
</dbReference>
<dbReference type="SUPFAM" id="SSF55781">
    <property type="entry name" value="GAF domain-like"/>
    <property type="match status" value="1"/>
</dbReference>
<dbReference type="Pfam" id="PF00563">
    <property type="entry name" value="EAL"/>
    <property type="match status" value="1"/>
</dbReference>
<protein>
    <submittedName>
        <fullName evidence="7">EAL domain-containing protein</fullName>
    </submittedName>
</protein>
<keyword evidence="2" id="KW-0418">Kinase</keyword>
<evidence type="ECO:0000313" key="7">
    <source>
        <dbReference type="EMBL" id="RZM78781.1"/>
    </source>
</evidence>
<comment type="caution">
    <text evidence="7">The sequence shown here is derived from an EMBL/GenBank/DDBJ whole genome shotgun (WGS) entry which is preliminary data.</text>
</comment>
<dbReference type="Pfam" id="PF00990">
    <property type="entry name" value="GGDEF"/>
    <property type="match status" value="1"/>
</dbReference>
<dbReference type="PROSITE" id="PS50110">
    <property type="entry name" value="RESPONSE_REGULATORY"/>
    <property type="match status" value="1"/>
</dbReference>
<dbReference type="GO" id="GO:0000160">
    <property type="term" value="P:phosphorelay signal transduction system"/>
    <property type="evidence" value="ECO:0007669"/>
    <property type="project" value="InterPro"/>
</dbReference>
<dbReference type="SMART" id="SM00267">
    <property type="entry name" value="GGDEF"/>
    <property type="match status" value="1"/>
</dbReference>
<dbReference type="InterPro" id="IPR052155">
    <property type="entry name" value="Biofilm_reg_signaling"/>
</dbReference>
<dbReference type="PROSITE" id="PS50887">
    <property type="entry name" value="GGDEF"/>
    <property type="match status" value="1"/>
</dbReference>
<feature type="domain" description="EAL" evidence="5">
    <location>
        <begin position="528"/>
        <end position="788"/>
    </location>
</feature>
<dbReference type="InterPro" id="IPR003018">
    <property type="entry name" value="GAF"/>
</dbReference>
<reference evidence="7 8" key="1">
    <citation type="submission" date="2018-11" db="EMBL/GenBank/DDBJ databases">
        <title>Whole genome sequencing of an environmental sample.</title>
        <authorList>
            <person name="Sarangi A.N."/>
            <person name="Singh D."/>
            <person name="Tripathy S."/>
        </authorList>
    </citation>
    <scope>NUCLEOTIDE SEQUENCE [LARGE SCALE GENOMIC DNA]</scope>
    <source>
        <strain evidence="7 8">Lakshadweep</strain>
    </source>
</reference>
<dbReference type="InterPro" id="IPR043128">
    <property type="entry name" value="Rev_trsase/Diguanyl_cyclase"/>
</dbReference>
<dbReference type="SMART" id="SM00065">
    <property type="entry name" value="GAF"/>
    <property type="match status" value="1"/>
</dbReference>
<evidence type="ECO:0000256" key="2">
    <source>
        <dbReference type="ARBA" id="ARBA00022777"/>
    </source>
</evidence>
<dbReference type="Gene3D" id="3.40.50.2300">
    <property type="match status" value="1"/>
</dbReference>
<dbReference type="Gene3D" id="3.30.450.40">
    <property type="match status" value="1"/>
</dbReference>
<dbReference type="CDD" id="cd01949">
    <property type="entry name" value="GGDEF"/>
    <property type="match status" value="1"/>
</dbReference>
<dbReference type="SMART" id="SM00448">
    <property type="entry name" value="REC"/>
    <property type="match status" value="1"/>
</dbReference>
<dbReference type="SMART" id="SM00052">
    <property type="entry name" value="EAL"/>
    <property type="match status" value="1"/>
</dbReference>
<dbReference type="RefSeq" id="WP_084607143.1">
    <property type="nucleotide sequence ID" value="NZ_QVFV01000002.1"/>
</dbReference>
<dbReference type="Gene3D" id="3.20.20.450">
    <property type="entry name" value="EAL domain"/>
    <property type="match status" value="1"/>
</dbReference>
<dbReference type="CDD" id="cd01948">
    <property type="entry name" value="EAL"/>
    <property type="match status" value="1"/>
</dbReference>
<dbReference type="Pfam" id="PF01590">
    <property type="entry name" value="GAF"/>
    <property type="match status" value="1"/>
</dbReference>
<evidence type="ECO:0000259" key="5">
    <source>
        <dbReference type="PROSITE" id="PS50883"/>
    </source>
</evidence>
<dbReference type="PROSITE" id="PS50883">
    <property type="entry name" value="EAL"/>
    <property type="match status" value="1"/>
</dbReference>
<dbReference type="CDD" id="cd00156">
    <property type="entry name" value="REC"/>
    <property type="match status" value="1"/>
</dbReference>
<evidence type="ECO:0000256" key="3">
    <source>
        <dbReference type="PROSITE-ProRule" id="PRU00169"/>
    </source>
</evidence>
<dbReference type="NCBIfam" id="TIGR00254">
    <property type="entry name" value="GGDEF"/>
    <property type="match status" value="1"/>
</dbReference>
<dbReference type="InterPro" id="IPR001789">
    <property type="entry name" value="Sig_transdc_resp-reg_receiver"/>
</dbReference>
<dbReference type="SUPFAM" id="SSF52172">
    <property type="entry name" value="CheY-like"/>
    <property type="match status" value="1"/>
</dbReference>
<dbReference type="PANTHER" id="PTHR44757">
    <property type="entry name" value="DIGUANYLATE CYCLASE DGCP"/>
    <property type="match status" value="1"/>
</dbReference>
<name>A0A4Q7E8E2_9CYAN</name>
<dbReference type="EMBL" id="QVFV01000002">
    <property type="protein sequence ID" value="RZM78781.1"/>
    <property type="molecule type" value="Genomic_DNA"/>
</dbReference>